<proteinExistence type="predicted"/>
<dbReference type="Proteomes" id="UP000294641">
    <property type="component" value="Unassembled WGS sequence"/>
</dbReference>
<dbReference type="EMBL" id="UGNP01000001">
    <property type="protein sequence ID" value="STX08666.1"/>
    <property type="molecule type" value="Genomic_DNA"/>
</dbReference>
<dbReference type="Gene3D" id="3.40.1710.10">
    <property type="entry name" value="abc type-2 transporter like domain"/>
    <property type="match status" value="1"/>
</dbReference>
<gene>
    <name evidence="3" type="ORF">DFR61_11725</name>
    <name evidence="2" type="ORF">NCTC10597_00332</name>
</gene>
<feature type="transmembrane region" description="Helical" evidence="1">
    <location>
        <begin position="269"/>
        <end position="288"/>
    </location>
</feature>
<evidence type="ECO:0000313" key="5">
    <source>
        <dbReference type="Proteomes" id="UP000294641"/>
    </source>
</evidence>
<accession>A0A2U3ACR0</accession>
<dbReference type="OrthoDB" id="2456443at2"/>
<keyword evidence="1" id="KW-0472">Membrane</keyword>
<keyword evidence="1" id="KW-0812">Transmembrane</keyword>
<organism evidence="2 4">
    <name type="scientific">Kurthia zopfii</name>
    <dbReference type="NCBI Taxonomy" id="1650"/>
    <lineage>
        <taxon>Bacteria</taxon>
        <taxon>Bacillati</taxon>
        <taxon>Bacillota</taxon>
        <taxon>Bacilli</taxon>
        <taxon>Bacillales</taxon>
        <taxon>Caryophanaceae</taxon>
        <taxon>Kurthia</taxon>
    </lineage>
</organism>
<reference evidence="2 4" key="1">
    <citation type="submission" date="2018-06" db="EMBL/GenBank/DDBJ databases">
        <authorList>
            <consortium name="Pathogen Informatics"/>
            <person name="Doyle S."/>
        </authorList>
    </citation>
    <scope>NUCLEOTIDE SEQUENCE [LARGE SCALE GENOMIC DNA]</scope>
    <source>
        <strain evidence="2 4">NCTC10597</strain>
    </source>
</reference>
<keyword evidence="1" id="KW-1133">Transmembrane helix</keyword>
<protein>
    <submittedName>
        <fullName evidence="2">ABC-2 family transporter protein</fullName>
    </submittedName>
</protein>
<feature type="transmembrane region" description="Helical" evidence="1">
    <location>
        <begin position="176"/>
        <end position="195"/>
    </location>
</feature>
<evidence type="ECO:0000313" key="4">
    <source>
        <dbReference type="Proteomes" id="UP000254330"/>
    </source>
</evidence>
<evidence type="ECO:0000313" key="3">
    <source>
        <dbReference type="EMBL" id="TDR38295.1"/>
    </source>
</evidence>
<dbReference type="Proteomes" id="UP000254330">
    <property type="component" value="Unassembled WGS sequence"/>
</dbReference>
<dbReference type="AlphaFoldDB" id="A0A2U3ACR0"/>
<sequence>MKKPLMYFILIFSLLLIATLFAEKQSHLLFKIPVLAIDLDQSKSSKQWLDDIEQSTSIDLEHKNAAPSFIPDAVENNQYAAVMIIPEGFEKSLENRKTKQSIQLVRSEGIVPMIGTEVISQALYKQQIPYVIEKHLDGQNKMAEIQKQYEKNEPKSKLALHVTEKRESTGNQTNTILVAASFFFLMMQLVIFKRLRQFDTLRRLSIYPKGLLDVFFSYTAVMLIATMTVTICVSLAFGIQLALLSNLLWLAVYQVVVSYFFFKIKTTSHLFFTVFIWTVVMATFYLAIQLVGGIL</sequence>
<comment type="caution">
    <text evidence="2">The sequence shown here is derived from an EMBL/GenBank/DDBJ whole genome shotgun (WGS) entry which is preliminary data.</text>
</comment>
<evidence type="ECO:0000256" key="1">
    <source>
        <dbReference type="SAM" id="Phobius"/>
    </source>
</evidence>
<dbReference type="EMBL" id="SNZG01000017">
    <property type="protein sequence ID" value="TDR38295.1"/>
    <property type="molecule type" value="Genomic_DNA"/>
</dbReference>
<evidence type="ECO:0000313" key="2">
    <source>
        <dbReference type="EMBL" id="STX08666.1"/>
    </source>
</evidence>
<dbReference type="RefSeq" id="WP_109349664.1">
    <property type="nucleotide sequence ID" value="NZ_LR134474.1"/>
</dbReference>
<name>A0A2U3ACR0_9BACL</name>
<feature type="transmembrane region" description="Helical" evidence="1">
    <location>
        <begin position="215"/>
        <end position="237"/>
    </location>
</feature>
<keyword evidence="5" id="KW-1185">Reference proteome</keyword>
<feature type="transmembrane region" description="Helical" evidence="1">
    <location>
        <begin position="243"/>
        <end position="262"/>
    </location>
</feature>
<reference evidence="3 5" key="2">
    <citation type="submission" date="2019-03" db="EMBL/GenBank/DDBJ databases">
        <title>Genomic Encyclopedia of Type Strains, Phase IV (KMG-IV): sequencing the most valuable type-strain genomes for metagenomic binning, comparative biology and taxonomic classification.</title>
        <authorList>
            <person name="Goeker M."/>
        </authorList>
    </citation>
    <scope>NUCLEOTIDE SEQUENCE [LARGE SCALE GENOMIC DNA]</scope>
    <source>
        <strain evidence="3 5">DSM 20580</strain>
    </source>
</reference>